<evidence type="ECO:0000313" key="2">
    <source>
        <dbReference type="Proteomes" id="UP000314294"/>
    </source>
</evidence>
<dbReference type="AlphaFoldDB" id="A0A4Z2IC62"/>
<protein>
    <submittedName>
        <fullName evidence="1">Uncharacterized protein</fullName>
    </submittedName>
</protein>
<accession>A0A4Z2IC62</accession>
<name>A0A4Z2IC62_9TELE</name>
<comment type="caution">
    <text evidence="1">The sequence shown here is derived from an EMBL/GenBank/DDBJ whole genome shotgun (WGS) entry which is preliminary data.</text>
</comment>
<dbReference type="EMBL" id="SRLO01000108">
    <property type="protein sequence ID" value="TNN75002.1"/>
    <property type="molecule type" value="Genomic_DNA"/>
</dbReference>
<dbReference type="Proteomes" id="UP000314294">
    <property type="component" value="Unassembled WGS sequence"/>
</dbReference>
<reference evidence="1 2" key="1">
    <citation type="submission" date="2019-03" db="EMBL/GenBank/DDBJ databases">
        <title>First draft genome of Liparis tanakae, snailfish: a comprehensive survey of snailfish specific genes.</title>
        <authorList>
            <person name="Kim W."/>
            <person name="Song I."/>
            <person name="Jeong J.-H."/>
            <person name="Kim D."/>
            <person name="Kim S."/>
            <person name="Ryu S."/>
            <person name="Song J.Y."/>
            <person name="Lee S.K."/>
        </authorList>
    </citation>
    <scope>NUCLEOTIDE SEQUENCE [LARGE SCALE GENOMIC DNA]</scope>
    <source>
        <tissue evidence="1">Muscle</tissue>
    </source>
</reference>
<sequence length="151" mass="17004">MFRKLPLKGVARADASREAESLQTYRSEQKQLKSIDQDFCWSQSCDHSPHLSVKLITSIRDLLGSGESPASIVFTPRIKVIHLPVYPTGAGGPRSLRRDSLFPFNTRKHQPETIMGGCLKTNVLFTAVNCMKPKEGTPSRWRYSIKTTSPW</sequence>
<gene>
    <name evidence="1" type="ORF">EYF80_014748</name>
</gene>
<proteinExistence type="predicted"/>
<keyword evidence="2" id="KW-1185">Reference proteome</keyword>
<organism evidence="1 2">
    <name type="scientific">Liparis tanakae</name>
    <name type="common">Tanaka's snailfish</name>
    <dbReference type="NCBI Taxonomy" id="230148"/>
    <lineage>
        <taxon>Eukaryota</taxon>
        <taxon>Metazoa</taxon>
        <taxon>Chordata</taxon>
        <taxon>Craniata</taxon>
        <taxon>Vertebrata</taxon>
        <taxon>Euteleostomi</taxon>
        <taxon>Actinopterygii</taxon>
        <taxon>Neopterygii</taxon>
        <taxon>Teleostei</taxon>
        <taxon>Neoteleostei</taxon>
        <taxon>Acanthomorphata</taxon>
        <taxon>Eupercaria</taxon>
        <taxon>Perciformes</taxon>
        <taxon>Cottioidei</taxon>
        <taxon>Cottales</taxon>
        <taxon>Liparidae</taxon>
        <taxon>Liparis</taxon>
    </lineage>
</organism>
<evidence type="ECO:0000313" key="1">
    <source>
        <dbReference type="EMBL" id="TNN75002.1"/>
    </source>
</evidence>